<sequence length="127" mass="15111">MNKNNHNQQKSKILEKIKWLSILFFFLLLLFFTYYFYTTQLLIRIFITLLLILCIGGVFISTKKGKHIISCIIMSTKEMKKIIWPTYKDTLYTTLIIISVTILISFLLWCIDSIIFRLIAFIISLRF</sequence>
<evidence type="ECO:0000313" key="10">
    <source>
        <dbReference type="EMBL" id="AEO07873.1"/>
    </source>
</evidence>
<dbReference type="Proteomes" id="UP000006139">
    <property type="component" value="Chromosome"/>
</dbReference>
<comment type="subcellular location">
    <subcellularLocation>
        <location evidence="1">Membrane</location>
    </subcellularLocation>
</comment>
<evidence type="ECO:0000256" key="7">
    <source>
        <dbReference type="ARBA" id="ARBA00023010"/>
    </source>
</evidence>
<evidence type="ECO:0000313" key="11">
    <source>
        <dbReference type="Proteomes" id="UP000006139"/>
    </source>
</evidence>
<dbReference type="GO" id="GO:0006605">
    <property type="term" value="P:protein targeting"/>
    <property type="evidence" value="ECO:0007669"/>
    <property type="project" value="UniProtKB-UniRule"/>
</dbReference>
<dbReference type="eggNOG" id="COG0690">
    <property type="taxonomic scope" value="Bacteria"/>
</dbReference>
<dbReference type="GO" id="GO:0008320">
    <property type="term" value="F:protein transmembrane transporter activity"/>
    <property type="evidence" value="ECO:0007669"/>
    <property type="project" value="UniProtKB-UniRule"/>
</dbReference>
<dbReference type="STRING" id="1005057.BUAMB_039"/>
<dbReference type="PANTHER" id="PTHR33910">
    <property type="entry name" value="PROTEIN TRANSLOCASE SUBUNIT SECE"/>
    <property type="match status" value="1"/>
</dbReference>
<proteinExistence type="inferred from homology"/>
<evidence type="ECO:0000256" key="8">
    <source>
        <dbReference type="ARBA" id="ARBA00023136"/>
    </source>
</evidence>
<dbReference type="PANTHER" id="PTHR33910:SF1">
    <property type="entry name" value="PROTEIN TRANSLOCASE SUBUNIT SECE"/>
    <property type="match status" value="1"/>
</dbReference>
<dbReference type="InterPro" id="IPR038379">
    <property type="entry name" value="SecE_sf"/>
</dbReference>
<evidence type="ECO:0000256" key="2">
    <source>
        <dbReference type="ARBA" id="ARBA00022448"/>
    </source>
</evidence>
<dbReference type="Pfam" id="PF00584">
    <property type="entry name" value="SecE"/>
    <property type="match status" value="1"/>
</dbReference>
<evidence type="ECO:0000256" key="1">
    <source>
        <dbReference type="ARBA" id="ARBA00004370"/>
    </source>
</evidence>
<evidence type="ECO:0000256" key="3">
    <source>
        <dbReference type="ARBA" id="ARBA00022475"/>
    </source>
</evidence>
<feature type="transmembrane region" description="Helical" evidence="9">
    <location>
        <begin position="90"/>
        <end position="123"/>
    </location>
</feature>
<comment type="subunit">
    <text evidence="9">Component of the Sec protein translocase complex. Heterotrimer consisting of SecY, SecE and SecG subunits. The heterotrimers can form oligomers, although 1 heterotrimer is thought to be able to translocate proteins. Interacts with the ribosome. Interacts with SecDF, and other proteins may be involved. Interacts with SecA.</text>
</comment>
<comment type="function">
    <text evidence="9">Essential subunit of the Sec protein translocation channel SecYEG. Clamps together the 2 halves of SecY. May contact the channel plug during translocation.</text>
</comment>
<comment type="caution">
    <text evidence="9">Lacks conserved residue(s) required for the propagation of feature annotation.</text>
</comment>
<name>G2LNT6_BUCUM</name>
<keyword evidence="2 9" id="KW-0813">Transport</keyword>
<dbReference type="PATRIC" id="fig|1005057.4.peg.38"/>
<dbReference type="GO" id="GO:0065002">
    <property type="term" value="P:intracellular protein transmembrane transport"/>
    <property type="evidence" value="ECO:0007669"/>
    <property type="project" value="UniProtKB-UniRule"/>
</dbReference>
<accession>G2LNT6</accession>
<evidence type="ECO:0000256" key="5">
    <source>
        <dbReference type="ARBA" id="ARBA00022927"/>
    </source>
</evidence>
<feature type="transmembrane region" description="Helical" evidence="9">
    <location>
        <begin position="20"/>
        <end position="37"/>
    </location>
</feature>
<dbReference type="PRINTS" id="PR01650">
    <property type="entry name" value="SECETRNLCASE"/>
</dbReference>
<dbReference type="GO" id="GO:0005886">
    <property type="term" value="C:plasma membrane"/>
    <property type="evidence" value="ECO:0007669"/>
    <property type="project" value="UniProtKB-UniRule"/>
</dbReference>
<dbReference type="OrthoDB" id="9806365at2"/>
<keyword evidence="5 9" id="KW-0653">Protein transport</keyword>
<reference evidence="10 11" key="1">
    <citation type="journal article" date="2011" name="PLoS Genet.">
        <title>Sequence conservation and functional constraint on intergenic spacers in reduced genomes of the obligate symbiont buchnera.</title>
        <authorList>
            <person name="Degnan P.H."/>
            <person name="Ochman H."/>
            <person name="Moran N.A."/>
        </authorList>
    </citation>
    <scope>NUCLEOTIDE SEQUENCE [LARGE SCALE GENOMIC DNA]</scope>
    <source>
        <strain evidence="10 11">Ua</strain>
    </source>
</reference>
<dbReference type="AlphaFoldDB" id="G2LNT6"/>
<evidence type="ECO:0000256" key="4">
    <source>
        <dbReference type="ARBA" id="ARBA00022692"/>
    </source>
</evidence>
<dbReference type="GO" id="GO:0043952">
    <property type="term" value="P:protein transport by the Sec complex"/>
    <property type="evidence" value="ECO:0007669"/>
    <property type="project" value="UniProtKB-UniRule"/>
</dbReference>
<feature type="transmembrane region" description="Helical" evidence="9">
    <location>
        <begin position="43"/>
        <end position="60"/>
    </location>
</feature>
<evidence type="ECO:0000256" key="6">
    <source>
        <dbReference type="ARBA" id="ARBA00022989"/>
    </source>
</evidence>
<dbReference type="HAMAP" id="MF_00422">
    <property type="entry name" value="SecE"/>
    <property type="match status" value="1"/>
</dbReference>
<dbReference type="HOGENOM" id="CLU_113663_0_1_6"/>
<dbReference type="RefSeq" id="WP_014499778.1">
    <property type="nucleotide sequence ID" value="NC_017259.1"/>
</dbReference>
<dbReference type="InterPro" id="IPR001901">
    <property type="entry name" value="Translocase_SecE/Sec61-g"/>
</dbReference>
<keyword evidence="3 9" id="KW-1003">Cell membrane</keyword>
<keyword evidence="8 9" id="KW-0472">Membrane</keyword>
<protein>
    <recommendedName>
        <fullName evidence="9">Protein translocase subunit SecE</fullName>
    </recommendedName>
</protein>
<keyword evidence="4 9" id="KW-0812">Transmembrane</keyword>
<organism evidence="10 11">
    <name type="scientific">Buchnera aphidicola str. Ua</name>
    <name type="common">Uroleucon ambrosiae</name>
    <dbReference type="NCBI Taxonomy" id="1005057"/>
    <lineage>
        <taxon>Bacteria</taxon>
        <taxon>Pseudomonadati</taxon>
        <taxon>Pseudomonadota</taxon>
        <taxon>Gammaproteobacteria</taxon>
        <taxon>Enterobacterales</taxon>
        <taxon>Erwiniaceae</taxon>
        <taxon>Buchnera</taxon>
    </lineage>
</organism>
<gene>
    <name evidence="9 10" type="primary">secE</name>
    <name evidence="10" type="ORF">BUAMB_039</name>
</gene>
<keyword evidence="7 9" id="KW-0811">Translocation</keyword>
<dbReference type="InterPro" id="IPR005807">
    <property type="entry name" value="SecE_bac"/>
</dbReference>
<dbReference type="KEGG" id="buh:BUAMB_039"/>
<dbReference type="GO" id="GO:0009306">
    <property type="term" value="P:protein secretion"/>
    <property type="evidence" value="ECO:0007669"/>
    <property type="project" value="UniProtKB-UniRule"/>
</dbReference>
<keyword evidence="6 9" id="KW-1133">Transmembrane helix</keyword>
<comment type="similarity">
    <text evidence="9">Belongs to the SecE/SEC61-gamma family.</text>
</comment>
<dbReference type="EMBL" id="CP002648">
    <property type="protein sequence ID" value="AEO07873.1"/>
    <property type="molecule type" value="Genomic_DNA"/>
</dbReference>
<dbReference type="NCBIfam" id="TIGR00964">
    <property type="entry name" value="secE_bact"/>
    <property type="match status" value="1"/>
</dbReference>
<dbReference type="Gene3D" id="1.20.5.1030">
    <property type="entry name" value="Preprotein translocase secy subunit"/>
    <property type="match status" value="1"/>
</dbReference>
<evidence type="ECO:0000256" key="9">
    <source>
        <dbReference type="HAMAP-Rule" id="MF_00422"/>
    </source>
</evidence>